<evidence type="ECO:0000256" key="13">
    <source>
        <dbReference type="ARBA" id="ARBA00023157"/>
    </source>
</evidence>
<dbReference type="EMBL" id="JAUPFM010000008">
    <property type="protein sequence ID" value="KAK2844721.1"/>
    <property type="molecule type" value="Genomic_DNA"/>
</dbReference>
<feature type="compositionally biased region" description="Polar residues" evidence="22">
    <location>
        <begin position="455"/>
        <end position="466"/>
    </location>
</feature>
<evidence type="ECO:0000256" key="19">
    <source>
        <dbReference type="ARBA" id="ARBA00059814"/>
    </source>
</evidence>
<dbReference type="SMART" id="SM00454">
    <property type="entry name" value="SAM"/>
    <property type="match status" value="1"/>
</dbReference>
<dbReference type="SUPFAM" id="SSF50911">
    <property type="entry name" value="Mannose 6-phosphate receptor domain"/>
    <property type="match status" value="1"/>
</dbReference>
<keyword evidence="6" id="KW-0479">Metal-binding</keyword>
<dbReference type="InterPro" id="IPR028927">
    <property type="entry name" value="Man-6-P_rcpt"/>
</dbReference>
<evidence type="ECO:0000259" key="26">
    <source>
        <dbReference type="PROSITE" id="PS51024"/>
    </source>
</evidence>
<evidence type="ECO:0000256" key="6">
    <source>
        <dbReference type="ARBA" id="ARBA00022723"/>
    </source>
</evidence>
<sequence>MKMFLSLSGGPLLVWTLAVQLLFCGVYTANNTERCILLQKSNPQLEALRRLEPLTNRNLTGNQIGDESYTYVFQVCGDAGGVPGAGVIQIDKNKPEKKPTVIGMYNSTQAFGGSDWVMLIYQNGEQYDIHCSKEKRKAIIMISCNRNTDASQIEVVLEDRDKEKDCLYLLELDSSAVCPALESKMSTGSVLLIIGFCLLAVYLIGGFLYQRLIVGAKGMEQFPNYAFWVEVGNLTADGCDFVCRSQNREESPAYRTDVSRRANMDAGEDQNTGTTSGNPQTGGNSRAPQIAHMSLYERQAVQALQALQRQPNAAQYFQQLMLQQQINNAQLQNLAAVQQATLAASRQSSTPSNSISQAPTTVNLSTTSAGGTMTNPRPHGPATSATTTALNQSVLLGSNSAGPGQMYLRVNRSLRAPLASQLIFMPGGTATATVATVAQTQPQQQQQQPHEVAPNTASAQSDSDQVQNLALHCASTPRAVAVKSELPDRKDAASFPLSQQQQTFPQTAQQQQVQPQQQQQMAKPNFQQTATNTMTVKTGNQAAMTVTPAASVAPSSTSSPALPLSQLLLSPSAAPVILVPTSNVPTSTQGYPMGSVNPKANVNTQTLVVQPLQQASTTADKGPVPIQPKTAQGHRLPVQLPPRHPPPILPAPPSNSQANAVGHNPPHIPVQLVGARQGLAGNTQTVALAQARSSTTQESAAGGNVNTASSNNPVTKPAIGSLKRKSESDAPNELATESSDSASMKDSAPPLSPAPTKDSAPPIATAFSSPPTLSLPLPLSRVGHGDKDRAPVPQAVVKPQVLTHLIEGFVIQEGAEPFPVAGLLKDRDFALAGRSENGPPMLKCEYCGSLAPASQFRGSKRFCTNTCAKRYNVSCSQHFKTSRGRSGAGLTSPPAPTESSVKRRGPGRRSSSNIACNKIPNRHLPVKCHSESSRSEDVSSDGEEEEEEDDSPSLSSSSSNFCSRAEHSAPPSDSSAPASLPPEGANFLSSTPAQWTVEEVCRFISSLQGCEELAAQFLSQEIDGQALLLLREDHLISTMNIKLGPALKICASINSLLRS</sequence>
<feature type="transmembrane region" description="Helical" evidence="23">
    <location>
        <begin position="188"/>
        <end position="209"/>
    </location>
</feature>
<keyword evidence="4" id="KW-0597">Phosphoprotein</keyword>
<keyword evidence="7 24" id="KW-0732">Signal</keyword>
<dbReference type="GO" id="GO:0005768">
    <property type="term" value="C:endosome"/>
    <property type="evidence" value="ECO:0007669"/>
    <property type="project" value="InterPro"/>
</dbReference>
<feature type="region of interest" description="Disordered" evidence="22">
    <location>
        <begin position="689"/>
        <end position="790"/>
    </location>
</feature>
<comment type="function">
    <text evidence="19">Transport of phosphorylated lysosomal enzymes from the Golgi complex and the cell surface to lysosomes. Lysosomal enzymes bearing phosphomannosyl residues bind specifically to mannose-6-phosphate receptors in the Golgi apparatus and the resulting receptor-ligand complex is transported to an acidic prelyosomal compartment where the low pH mediates the dissociation of the complex.</text>
</comment>
<dbReference type="FunFam" id="2.70.130.10:FF:000008">
    <property type="entry name" value="Cation-dependent mannose-6-phosphate receptor"/>
    <property type="match status" value="1"/>
</dbReference>
<feature type="chain" id="PRO_5041693884" description="Cation-dependent mannose-6-phosphate receptor" evidence="24">
    <location>
        <begin position="29"/>
        <end position="1059"/>
    </location>
</feature>
<feature type="compositionally biased region" description="Low complexity" evidence="22">
    <location>
        <begin position="499"/>
        <end position="525"/>
    </location>
</feature>
<feature type="compositionally biased region" description="Basic and acidic residues" evidence="22">
    <location>
        <begin position="252"/>
        <end position="263"/>
    </location>
</feature>
<evidence type="ECO:0000256" key="5">
    <source>
        <dbReference type="ARBA" id="ARBA00022692"/>
    </source>
</evidence>
<feature type="compositionally biased region" description="Acidic residues" evidence="22">
    <location>
        <begin position="938"/>
        <end position="951"/>
    </location>
</feature>
<evidence type="ECO:0000256" key="15">
    <source>
        <dbReference type="ARBA" id="ARBA00023180"/>
    </source>
</evidence>
<feature type="compositionally biased region" description="Low complexity" evidence="22">
    <location>
        <begin position="968"/>
        <end position="982"/>
    </location>
</feature>
<dbReference type="CDD" id="cd09577">
    <property type="entry name" value="SAM_Ph1_2_3"/>
    <property type="match status" value="1"/>
</dbReference>
<evidence type="ECO:0000256" key="4">
    <source>
        <dbReference type="ARBA" id="ARBA00022553"/>
    </source>
</evidence>
<dbReference type="GO" id="GO:0005765">
    <property type="term" value="C:lysosomal membrane"/>
    <property type="evidence" value="ECO:0007669"/>
    <property type="project" value="UniProtKB-SubCell"/>
</dbReference>
<feature type="compositionally biased region" description="Basic and acidic residues" evidence="22">
    <location>
        <begin position="928"/>
        <end position="937"/>
    </location>
</feature>
<organism evidence="28 29">
    <name type="scientific">Channa striata</name>
    <name type="common">Snakehead murrel</name>
    <name type="synonym">Ophicephalus striatus</name>
    <dbReference type="NCBI Taxonomy" id="64152"/>
    <lineage>
        <taxon>Eukaryota</taxon>
        <taxon>Metazoa</taxon>
        <taxon>Chordata</taxon>
        <taxon>Craniata</taxon>
        <taxon>Vertebrata</taxon>
        <taxon>Euteleostomi</taxon>
        <taxon>Actinopterygii</taxon>
        <taxon>Neopterygii</taxon>
        <taxon>Teleostei</taxon>
        <taxon>Neoteleostei</taxon>
        <taxon>Acanthomorphata</taxon>
        <taxon>Anabantaria</taxon>
        <taxon>Anabantiformes</taxon>
        <taxon>Channoidei</taxon>
        <taxon>Channidae</taxon>
        <taxon>Channa</taxon>
    </lineage>
</organism>
<dbReference type="PROSITE" id="PS51024">
    <property type="entry name" value="ZF_FCS"/>
    <property type="match status" value="1"/>
</dbReference>
<evidence type="ECO:0000256" key="18">
    <source>
        <dbReference type="ARBA" id="ARBA00046288"/>
    </source>
</evidence>
<feature type="compositionally biased region" description="Polar residues" evidence="22">
    <location>
        <begin position="689"/>
        <end position="714"/>
    </location>
</feature>
<accession>A0AA88SP45</accession>
<keyword evidence="11" id="KW-0238">DNA-binding</keyword>
<evidence type="ECO:0000256" key="24">
    <source>
        <dbReference type="SAM" id="SignalP"/>
    </source>
</evidence>
<evidence type="ECO:0000256" key="8">
    <source>
        <dbReference type="ARBA" id="ARBA00022771"/>
    </source>
</evidence>
<dbReference type="PANTHER" id="PTHR15071:SF29">
    <property type="entry name" value="CATION-DEPENDENT MANNOSE-6-PHOSPHATE RECEPTOR"/>
    <property type="match status" value="1"/>
</dbReference>
<dbReference type="Proteomes" id="UP001187415">
    <property type="component" value="Unassembled WGS sequence"/>
</dbReference>
<evidence type="ECO:0000313" key="29">
    <source>
        <dbReference type="Proteomes" id="UP001187415"/>
    </source>
</evidence>
<feature type="compositionally biased region" description="Low complexity" evidence="22">
    <location>
        <begin position="768"/>
        <end position="780"/>
    </location>
</feature>
<feature type="compositionally biased region" description="Pro residues" evidence="22">
    <location>
        <begin position="639"/>
        <end position="653"/>
    </location>
</feature>
<dbReference type="GO" id="GO:0003677">
    <property type="term" value="F:DNA binding"/>
    <property type="evidence" value="ECO:0007669"/>
    <property type="project" value="UniProtKB-KW"/>
</dbReference>
<dbReference type="Pfam" id="PF21319">
    <property type="entry name" value="zf-FCS_1"/>
    <property type="match status" value="1"/>
</dbReference>
<evidence type="ECO:0000256" key="21">
    <source>
        <dbReference type="PROSITE-ProRule" id="PRU00367"/>
    </source>
</evidence>
<keyword evidence="5 23" id="KW-0812">Transmembrane</keyword>
<dbReference type="GO" id="GO:0019904">
    <property type="term" value="F:protein domain specific binding"/>
    <property type="evidence" value="ECO:0007669"/>
    <property type="project" value="InterPro"/>
</dbReference>
<dbReference type="Pfam" id="PF00536">
    <property type="entry name" value="SAM_1"/>
    <property type="match status" value="1"/>
</dbReference>
<dbReference type="GO" id="GO:0008270">
    <property type="term" value="F:zinc ion binding"/>
    <property type="evidence" value="ECO:0007669"/>
    <property type="project" value="UniProtKB-KW"/>
</dbReference>
<dbReference type="PANTHER" id="PTHR15071">
    <property type="entry name" value="MANNOSE-6-PHOSPHATE RECEPTOR FAMILY MEMBER"/>
    <property type="match status" value="1"/>
</dbReference>
<feature type="region of interest" description="Disordered" evidence="22">
    <location>
        <begin position="496"/>
        <end position="525"/>
    </location>
</feature>
<evidence type="ECO:0000256" key="17">
    <source>
        <dbReference type="ARBA" id="ARBA00023242"/>
    </source>
</evidence>
<protein>
    <recommendedName>
        <fullName evidence="20">Cation-dependent mannose-6-phosphate receptor</fullName>
    </recommendedName>
</protein>
<dbReference type="AlphaFoldDB" id="A0AA88SP45"/>
<dbReference type="InterPro" id="IPR009011">
    <property type="entry name" value="Man6P_isomerase_rcpt-bd_dom_sf"/>
</dbReference>
<keyword evidence="9" id="KW-0862">Zinc</keyword>
<evidence type="ECO:0000256" key="1">
    <source>
        <dbReference type="ARBA" id="ARBA00004123"/>
    </source>
</evidence>
<dbReference type="PRINTS" id="PR00715">
    <property type="entry name" value="MAN6PRECEPTR"/>
</dbReference>
<keyword evidence="8 21" id="KW-0863">Zinc-finger</keyword>
<evidence type="ECO:0000256" key="14">
    <source>
        <dbReference type="ARBA" id="ARBA00023170"/>
    </source>
</evidence>
<dbReference type="Gene3D" id="1.10.150.50">
    <property type="entry name" value="Transcription Factor, Ets-1"/>
    <property type="match status" value="1"/>
</dbReference>
<keyword evidence="15" id="KW-0325">Glycoprotein</keyword>
<feature type="domain" description="FCS-type" evidence="26">
    <location>
        <begin position="835"/>
        <end position="869"/>
    </location>
</feature>
<dbReference type="InterPro" id="IPR012313">
    <property type="entry name" value="Znf_FCS"/>
</dbReference>
<evidence type="ECO:0000256" key="2">
    <source>
        <dbReference type="ARBA" id="ARBA00004363"/>
    </source>
</evidence>
<dbReference type="InterPro" id="IPR013761">
    <property type="entry name" value="SAM/pointed_sf"/>
</dbReference>
<evidence type="ECO:0000256" key="11">
    <source>
        <dbReference type="ARBA" id="ARBA00023125"/>
    </source>
</evidence>
<feature type="compositionally biased region" description="Polar residues" evidence="22">
    <location>
        <begin position="348"/>
        <end position="375"/>
    </location>
</feature>
<feature type="compositionally biased region" description="Polar residues" evidence="22">
    <location>
        <begin position="269"/>
        <end position="287"/>
    </location>
</feature>
<gene>
    <name evidence="28" type="ORF">Q5P01_011380</name>
</gene>
<comment type="subcellular location">
    <subcellularLocation>
        <location evidence="18">Endomembrane system</location>
        <topology evidence="18">Single-pass type I membrane protein</topology>
    </subcellularLocation>
    <subcellularLocation>
        <location evidence="2">Lysosome membrane</location>
        <topology evidence="2">Single-pass membrane protein</topology>
    </subcellularLocation>
    <subcellularLocation>
        <location evidence="1">Nucleus</location>
    </subcellularLocation>
</comment>
<feature type="domain" description="MRH" evidence="27">
    <location>
        <begin position="33"/>
        <end position="180"/>
    </location>
</feature>
<dbReference type="SUPFAM" id="SSF47769">
    <property type="entry name" value="SAM/Pointed domain"/>
    <property type="match status" value="1"/>
</dbReference>
<reference evidence="28" key="1">
    <citation type="submission" date="2023-07" db="EMBL/GenBank/DDBJ databases">
        <title>Chromosome-level Genome Assembly of Striped Snakehead (Channa striata).</title>
        <authorList>
            <person name="Liu H."/>
        </authorList>
    </citation>
    <scope>NUCLEOTIDE SEQUENCE</scope>
    <source>
        <strain evidence="28">Gz</strain>
        <tissue evidence="28">Muscle</tissue>
    </source>
</reference>
<evidence type="ECO:0000256" key="23">
    <source>
        <dbReference type="SAM" id="Phobius"/>
    </source>
</evidence>
<comment type="caution">
    <text evidence="28">The sequence shown here is derived from an EMBL/GenBank/DDBJ whole genome shotgun (WGS) entry which is preliminary data.</text>
</comment>
<dbReference type="GO" id="GO:0006622">
    <property type="term" value="P:protein targeting to lysosome"/>
    <property type="evidence" value="ECO:0007669"/>
    <property type="project" value="InterPro"/>
</dbReference>
<evidence type="ECO:0000259" key="27">
    <source>
        <dbReference type="PROSITE" id="PS51914"/>
    </source>
</evidence>
<evidence type="ECO:0000256" key="22">
    <source>
        <dbReference type="SAM" id="MobiDB-lite"/>
    </source>
</evidence>
<evidence type="ECO:0000256" key="10">
    <source>
        <dbReference type="ARBA" id="ARBA00022989"/>
    </source>
</evidence>
<feature type="region of interest" description="Disordered" evidence="22">
    <location>
        <begin position="880"/>
        <end position="987"/>
    </location>
</feature>
<dbReference type="GO" id="GO:0005634">
    <property type="term" value="C:nucleus"/>
    <property type="evidence" value="ECO:0007669"/>
    <property type="project" value="UniProtKB-SubCell"/>
</dbReference>
<feature type="compositionally biased region" description="Polar residues" evidence="22">
    <location>
        <begin position="735"/>
        <end position="744"/>
    </location>
</feature>
<dbReference type="GO" id="GO:0005802">
    <property type="term" value="C:trans-Golgi network"/>
    <property type="evidence" value="ECO:0007669"/>
    <property type="project" value="TreeGrafter"/>
</dbReference>
<feature type="domain" description="SAM" evidence="25">
    <location>
        <begin position="995"/>
        <end position="1059"/>
    </location>
</feature>
<feature type="compositionally biased region" description="Low complexity" evidence="22">
    <location>
        <begin position="438"/>
        <end position="449"/>
    </location>
</feature>
<feature type="region of interest" description="Disordered" evidence="22">
    <location>
        <begin position="438"/>
        <end position="466"/>
    </location>
</feature>
<keyword evidence="10 23" id="KW-1133">Transmembrane helix</keyword>
<feature type="signal peptide" evidence="24">
    <location>
        <begin position="1"/>
        <end position="28"/>
    </location>
</feature>
<name>A0AA88SP45_CHASR</name>
<dbReference type="Gene3D" id="2.70.130.10">
    <property type="entry name" value="Mannose-6-phosphate receptor binding domain"/>
    <property type="match status" value="1"/>
</dbReference>
<keyword evidence="13" id="KW-1015">Disulfide bond</keyword>
<feature type="region of interest" description="Disordered" evidence="22">
    <location>
        <begin position="348"/>
        <end position="385"/>
    </location>
</feature>
<evidence type="ECO:0000256" key="16">
    <source>
        <dbReference type="ARBA" id="ARBA00023228"/>
    </source>
</evidence>
<dbReference type="Gene3D" id="3.30.60.160">
    <property type="match status" value="1"/>
</dbReference>
<dbReference type="InterPro" id="IPR001660">
    <property type="entry name" value="SAM"/>
</dbReference>
<proteinExistence type="predicted"/>
<evidence type="ECO:0000256" key="20">
    <source>
        <dbReference type="ARBA" id="ARBA00069343"/>
    </source>
</evidence>
<dbReference type="InterPro" id="IPR038603">
    <property type="entry name" value="Znf_FCS_sf"/>
</dbReference>
<evidence type="ECO:0000256" key="7">
    <source>
        <dbReference type="ARBA" id="ARBA00022729"/>
    </source>
</evidence>
<dbReference type="Pfam" id="PF02157">
    <property type="entry name" value="Man-6-P_recep"/>
    <property type="match status" value="1"/>
</dbReference>
<feature type="region of interest" description="Disordered" evidence="22">
    <location>
        <begin position="635"/>
        <end position="669"/>
    </location>
</feature>
<dbReference type="InterPro" id="IPR044865">
    <property type="entry name" value="MRH_dom"/>
</dbReference>
<evidence type="ECO:0000256" key="3">
    <source>
        <dbReference type="ARBA" id="ARBA00022448"/>
    </source>
</evidence>
<keyword evidence="29" id="KW-1185">Reference proteome</keyword>
<dbReference type="PROSITE" id="PS51914">
    <property type="entry name" value="MRH"/>
    <property type="match status" value="1"/>
</dbReference>
<keyword evidence="16" id="KW-0458">Lysosome</keyword>
<evidence type="ECO:0000259" key="25">
    <source>
        <dbReference type="PROSITE" id="PS50105"/>
    </source>
</evidence>
<keyword evidence="14" id="KW-0675">Receptor</keyword>
<evidence type="ECO:0000256" key="12">
    <source>
        <dbReference type="ARBA" id="ARBA00023136"/>
    </source>
</evidence>
<keyword evidence="12 23" id="KW-0472">Membrane</keyword>
<dbReference type="InterPro" id="IPR000296">
    <property type="entry name" value="Man-6-P_rcpt_cation_dep"/>
</dbReference>
<keyword evidence="17" id="KW-0539">Nucleus</keyword>
<keyword evidence="3" id="KW-0813">Transport</keyword>
<dbReference type="PROSITE" id="PS50105">
    <property type="entry name" value="SAM_DOMAIN"/>
    <property type="match status" value="1"/>
</dbReference>
<feature type="region of interest" description="Disordered" evidence="22">
    <location>
        <begin position="252"/>
        <end position="287"/>
    </location>
</feature>
<evidence type="ECO:0000313" key="28">
    <source>
        <dbReference type="EMBL" id="KAK2844721.1"/>
    </source>
</evidence>
<evidence type="ECO:0000256" key="9">
    <source>
        <dbReference type="ARBA" id="ARBA00022833"/>
    </source>
</evidence>